<dbReference type="RefSeq" id="WP_085828381.1">
    <property type="nucleotide sequence ID" value="NZ_FWFJ01000048.1"/>
</dbReference>
<dbReference type="Gene3D" id="2.60.120.10">
    <property type="entry name" value="Jelly Rolls"/>
    <property type="match status" value="1"/>
</dbReference>
<dbReference type="Pfam" id="PF16867">
    <property type="entry name" value="DMSP_lyase"/>
    <property type="match status" value="1"/>
</dbReference>
<organism evidence="1 2">
    <name type="scientific">Roseovarius gaetbuli</name>
    <dbReference type="NCBI Taxonomy" id="1356575"/>
    <lineage>
        <taxon>Bacteria</taxon>
        <taxon>Pseudomonadati</taxon>
        <taxon>Pseudomonadota</taxon>
        <taxon>Alphaproteobacteria</taxon>
        <taxon>Rhodobacterales</taxon>
        <taxon>Roseobacteraceae</taxon>
        <taxon>Roseovarius</taxon>
    </lineage>
</organism>
<dbReference type="OrthoDB" id="9083851at2"/>
<gene>
    <name evidence="1" type="ORF">ROG8370_03451</name>
</gene>
<sequence length="204" mass="21944">MDQTGFFPALLEAISAVYQAEADPQGPHTAKTLTVTPSPVAFDPVPPCVLDQGIRTVLASSDHPAARAALKAHDLLPWGSNPVEGNTESSIAAMISVATLLGPEGPIPAPDVRLGLVYMRPESYYPLHLHDADETYAIIAGQALWTAGDDVRMRGAGDMIHHPSLMPHAFRTGPEGFLAIWRWSGDINTHSYAFTEDQALQLQV</sequence>
<reference evidence="2" key="1">
    <citation type="submission" date="2017-03" db="EMBL/GenBank/DDBJ databases">
        <authorList>
            <person name="Rodrigo-Torres L."/>
            <person name="Arahal R.D."/>
            <person name="Lucena T."/>
        </authorList>
    </citation>
    <scope>NUCLEOTIDE SEQUENCE [LARGE SCALE GENOMIC DNA]</scope>
    <source>
        <strain evidence="2">CECT 8370</strain>
    </source>
</reference>
<proteinExistence type="predicted"/>
<dbReference type="InterPro" id="IPR011051">
    <property type="entry name" value="RmlC_Cupin_sf"/>
</dbReference>
<dbReference type="AlphaFoldDB" id="A0A1X7A6R9"/>
<keyword evidence="2" id="KW-1185">Reference proteome</keyword>
<dbReference type="GO" id="GO:0047869">
    <property type="term" value="F:dimethylpropiothetin dethiomethylase activity"/>
    <property type="evidence" value="ECO:0007669"/>
    <property type="project" value="InterPro"/>
</dbReference>
<name>A0A1X7A6R9_9RHOB</name>
<dbReference type="SUPFAM" id="SSF51182">
    <property type="entry name" value="RmlC-like cupins"/>
    <property type="match status" value="1"/>
</dbReference>
<protein>
    <submittedName>
        <fullName evidence="1">Cupin domain protein</fullName>
    </submittedName>
</protein>
<dbReference type="InterPro" id="IPR014710">
    <property type="entry name" value="RmlC-like_jellyroll"/>
</dbReference>
<evidence type="ECO:0000313" key="1">
    <source>
        <dbReference type="EMBL" id="SLN71594.1"/>
    </source>
</evidence>
<dbReference type="EMBL" id="FWFJ01000048">
    <property type="protein sequence ID" value="SLN71594.1"/>
    <property type="molecule type" value="Genomic_DNA"/>
</dbReference>
<evidence type="ECO:0000313" key="2">
    <source>
        <dbReference type="Proteomes" id="UP000194012"/>
    </source>
</evidence>
<accession>A0A1X7A6R9</accession>
<dbReference type="Proteomes" id="UP000194012">
    <property type="component" value="Unassembled WGS sequence"/>
</dbReference>
<dbReference type="InterPro" id="IPR031723">
    <property type="entry name" value="DMSP_lyase"/>
</dbReference>